<name>D1CTC6_ENSAD</name>
<evidence type="ECO:0000313" key="1">
    <source>
        <dbReference type="EMBL" id="ABD75080.1"/>
    </source>
</evidence>
<proteinExistence type="predicted"/>
<dbReference type="AlphaFoldDB" id="D1CTC6"/>
<feature type="non-terminal residue" evidence="1">
    <location>
        <position position="84"/>
    </location>
</feature>
<organism evidence="1">
    <name type="scientific">Ensifer adhaerens</name>
    <name type="common">Sinorhizobium morelense</name>
    <dbReference type="NCBI Taxonomy" id="106592"/>
    <lineage>
        <taxon>Bacteria</taxon>
        <taxon>Pseudomonadati</taxon>
        <taxon>Pseudomonadota</taxon>
        <taxon>Alphaproteobacteria</taxon>
        <taxon>Hyphomicrobiales</taxon>
        <taxon>Rhizobiaceae</taxon>
        <taxon>Sinorhizobium/Ensifer group</taxon>
        <taxon>Ensifer</taxon>
    </lineage>
</organism>
<accession>D1CTC6</accession>
<sequence length="84" mass="9564">MTLAESYISEQDAAGRRVMEAIIRASYRGILGREPEKSVQSFFIEPYFVSDLEAAFAECIKGFVESIEFQEIMRARMGENPADY</sequence>
<reference evidence="1" key="1">
    <citation type="submission" date="2006-02" db="EMBL/GenBank/DDBJ databases">
        <title>Sampling the accessory genome of the Sinorhizobium genus by suppressive subtractive hybridization.</title>
        <authorList>
            <person name="Moulin L."/>
            <person name="Ghazoui Z."/>
            <person name="Young P."/>
        </authorList>
    </citation>
    <scope>NUCLEOTIDE SEQUENCE</scope>
    <source>
        <strain evidence="1">LMG21331</strain>
    </source>
</reference>
<protein>
    <submittedName>
        <fullName evidence="1">Uncharacterized protein</fullName>
    </submittedName>
</protein>
<dbReference type="EMBL" id="DQ403554">
    <property type="protein sequence ID" value="ABD75080.1"/>
    <property type="molecule type" value="Genomic_DNA"/>
</dbReference>